<dbReference type="PANTHER" id="PTHR43142:SF1">
    <property type="entry name" value="CARBOXYLIC ESTER HYDROLASE"/>
    <property type="match status" value="1"/>
</dbReference>
<evidence type="ECO:0000313" key="7">
    <source>
        <dbReference type="EMBL" id="AJP62552.1"/>
    </source>
</evidence>
<feature type="signal peptide" evidence="5">
    <location>
        <begin position="1"/>
        <end position="21"/>
    </location>
</feature>
<dbReference type="EC" id="3.1.1.-" evidence="5"/>
<dbReference type="AlphaFoldDB" id="A0A0C5K2S3"/>
<proteinExistence type="evidence at transcript level"/>
<dbReference type="PROSITE" id="PS00941">
    <property type="entry name" value="CARBOXYLESTERASE_B_2"/>
    <property type="match status" value="1"/>
</dbReference>
<dbReference type="Pfam" id="PF00135">
    <property type="entry name" value="COesterase"/>
    <property type="match status" value="1"/>
</dbReference>
<dbReference type="EMBL" id="KP114640">
    <property type="protein sequence ID" value="AJP62552.1"/>
    <property type="molecule type" value="mRNA"/>
</dbReference>
<dbReference type="SUPFAM" id="SSF53474">
    <property type="entry name" value="alpha/beta-Hydrolases"/>
    <property type="match status" value="1"/>
</dbReference>
<dbReference type="PANTHER" id="PTHR43142">
    <property type="entry name" value="CARBOXYLIC ESTER HYDROLASE"/>
    <property type="match status" value="1"/>
</dbReference>
<keyword evidence="2" id="KW-0719">Serine esterase</keyword>
<sequence>MCPTFLLLLLAPVFAVAIASSENTVTVPVGNGLIVGLNVTSIAGKQYYSFRSIPYAVPPIGSLRFQDPVPFVLNGTVDATKSSPYCIQEIAAGTTYGQEDCLYLNVYTQKLPQETGNSDAAVLVWIHGGSFKSGTGSDVLYAPDYIMEADDVILVTINYRLAAIGYLSTQDSIIPGNRGFKDQVLALQWVKENIAAFGGNPKRVTIFGESAGSTSVTYHLMSPKSTGLFQQAIAMSGCILNPRAIAATARDRAFRFARALGYSGRDSSQDLLDFLNSLSGDELVIDDQRGLSEEDKRRFDTLVFMGVIEPESETAFLSSTPADVLLSGNTNAVPLLIGDTSGECIANVVAKGLTTNASVAQDLDENFEEIIGLDVRAPDAETQRQVAQKLRTLYYQDKHITTNSFNETEEMMSDLYFVEPVDYLVRILANTTIPIYYYHFSYKGPHASFPEYSGVAHADELKYLFPMQSGEVDSNPASGEYQTRIRMVKMWTNFAKTGNPTPDPVNGTSWEIYGSSRNYLEIGEMLQMQFNLWGEKLDYLHELMPLQTTA</sequence>
<dbReference type="InterPro" id="IPR029058">
    <property type="entry name" value="AB_hydrolase_fold"/>
</dbReference>
<dbReference type="InterPro" id="IPR019819">
    <property type="entry name" value="Carboxylesterase_B_CS"/>
</dbReference>
<gene>
    <name evidence="7" type="primary">CesA11</name>
</gene>
<dbReference type="PROSITE" id="PS00122">
    <property type="entry name" value="CARBOXYLESTERASE_B_1"/>
    <property type="match status" value="1"/>
</dbReference>
<dbReference type="InterPro" id="IPR019826">
    <property type="entry name" value="Carboxylesterase_B_AS"/>
</dbReference>
<evidence type="ECO:0000256" key="2">
    <source>
        <dbReference type="ARBA" id="ARBA00022487"/>
    </source>
</evidence>
<protein>
    <recommendedName>
        <fullName evidence="5">Carboxylic ester hydrolase</fullName>
        <ecNumber evidence="5">3.1.1.-</ecNumber>
    </recommendedName>
</protein>
<comment type="similarity">
    <text evidence="1 5">Belongs to the type-B carboxylesterase/lipase family.</text>
</comment>
<reference evidence="7" key="1">
    <citation type="submission" date="2014-11" db="EMBL/GenBank/DDBJ databases">
        <title>Bioinformatics analysis of carboxylesterase genes from Oxya chinensis.</title>
        <authorList>
            <person name="Liu J."/>
            <person name="Zhang J."/>
            <person name="Li D."/>
            <person name="Zhang T."/>
            <person name="Zhang J."/>
            <person name="Ma E."/>
        </authorList>
    </citation>
    <scope>NUCLEOTIDE SEQUENCE</scope>
</reference>
<feature type="chain" id="PRO_5005111635" description="Carboxylic ester hydrolase" evidence="5">
    <location>
        <begin position="22"/>
        <end position="550"/>
    </location>
</feature>
<dbReference type="InterPro" id="IPR002018">
    <property type="entry name" value="CarbesteraseB"/>
</dbReference>
<dbReference type="ESTHER" id="9orth-a0a0c5k2s3">
    <property type="family name" value="Carb_B_Arthropoda"/>
</dbReference>
<evidence type="ECO:0000259" key="6">
    <source>
        <dbReference type="Pfam" id="PF00135"/>
    </source>
</evidence>
<feature type="domain" description="Carboxylesterase type B" evidence="6">
    <location>
        <begin position="26"/>
        <end position="537"/>
    </location>
</feature>
<keyword evidence="3 5" id="KW-0378">Hydrolase</keyword>
<dbReference type="GO" id="GO:0052689">
    <property type="term" value="F:carboxylic ester hydrolase activity"/>
    <property type="evidence" value="ECO:0007669"/>
    <property type="project" value="UniProtKB-KW"/>
</dbReference>
<organism evidence="7">
    <name type="scientific">Oxya chinensis</name>
    <dbReference type="NCBI Taxonomy" id="165482"/>
    <lineage>
        <taxon>Eukaryota</taxon>
        <taxon>Metazoa</taxon>
        <taxon>Ecdysozoa</taxon>
        <taxon>Arthropoda</taxon>
        <taxon>Hexapoda</taxon>
        <taxon>Insecta</taxon>
        <taxon>Pterygota</taxon>
        <taxon>Neoptera</taxon>
        <taxon>Polyneoptera</taxon>
        <taxon>Orthoptera</taxon>
        <taxon>Caelifera</taxon>
        <taxon>Acrididea</taxon>
        <taxon>Acridomorpha</taxon>
        <taxon>Acridoidea</taxon>
        <taxon>Acrididae</taxon>
        <taxon>Oxyinae</taxon>
        <taxon>Oxya</taxon>
    </lineage>
</organism>
<evidence type="ECO:0000256" key="4">
    <source>
        <dbReference type="ARBA" id="ARBA00023180"/>
    </source>
</evidence>
<name>A0A0C5K2S3_9ORTH</name>
<accession>A0A0C5K2S3</accession>
<keyword evidence="4" id="KW-0325">Glycoprotein</keyword>
<dbReference type="Gene3D" id="3.40.50.1820">
    <property type="entry name" value="alpha/beta hydrolase"/>
    <property type="match status" value="1"/>
</dbReference>
<evidence type="ECO:0000256" key="5">
    <source>
        <dbReference type="RuleBase" id="RU361235"/>
    </source>
</evidence>
<keyword evidence="5" id="KW-0732">Signal</keyword>
<evidence type="ECO:0000256" key="1">
    <source>
        <dbReference type="ARBA" id="ARBA00005964"/>
    </source>
</evidence>
<evidence type="ECO:0000256" key="3">
    <source>
        <dbReference type="ARBA" id="ARBA00022801"/>
    </source>
</evidence>